<keyword evidence="3" id="KW-1185">Reference proteome</keyword>
<name>A0AAD1W5Y3_PELCU</name>
<sequence>MQELNTEKTKRMLHKLRANVYHNSGKATKYLAARLRNKCSSSKIAHVVGGDGLKKVTPMDISQEFAHFYSKLYNLKEEGSTHNASLDDITQFLTQANLPQITSAQAEALIRPIELTEVLETIAKLPQGKSPGADGLPNAYYKKFAHVLGPHLLKVYPLPPLKDIPPQLALLIRVWDTHRRKLTSRCPLSPATPTAALTYCIPTFYAKPWQEKGLQHLGQFHANSKLLDFHTLHSLHGVPLTSQFSYRQLHSFLHKQATQVPPSQTATDQLTTWEKMCINKKLPPLYLTKLKLPLDPLTYLLLHTPPHTPKYLQKLIFHTTLTAQRLIARAWKSPTTPKIQNVLSEIAEQRLYERCFTNICPPTPFEATRFYNASESSPLSRELCDGTTCNEVESSTSHWTGYAPSGSCNGAFSCREENHFERCMCYRDCGYDGDPVCGSDGVIYQNQCQMEVTACRNNTRIEQVAMTQCTMEENISEEESDIATVKEQEPPQETTEEEVPVHQSEVSYYSYEYDVDPYTSDNEDGLEIGTELTTAASSVEEAVKLNTSATIEW</sequence>
<dbReference type="AlphaFoldDB" id="A0AAD1W5Y3"/>
<evidence type="ECO:0000259" key="1">
    <source>
        <dbReference type="PROSITE" id="PS51465"/>
    </source>
</evidence>
<dbReference type="EMBL" id="OW240916">
    <property type="protein sequence ID" value="CAH2293296.1"/>
    <property type="molecule type" value="Genomic_DNA"/>
</dbReference>
<dbReference type="Pfam" id="PF07648">
    <property type="entry name" value="Kazal_2"/>
    <property type="match status" value="1"/>
</dbReference>
<accession>A0AAD1W5Y3</accession>
<dbReference type="PANTHER" id="PTHR31635">
    <property type="entry name" value="REVERSE TRANSCRIPTASE DOMAIN-CONTAINING PROTEIN-RELATED"/>
    <property type="match status" value="1"/>
</dbReference>
<feature type="domain" description="Kazal-like" evidence="1">
    <location>
        <begin position="417"/>
        <end position="471"/>
    </location>
</feature>
<dbReference type="PROSITE" id="PS51465">
    <property type="entry name" value="KAZAL_2"/>
    <property type="match status" value="1"/>
</dbReference>
<reference evidence="2" key="1">
    <citation type="submission" date="2022-03" db="EMBL/GenBank/DDBJ databases">
        <authorList>
            <person name="Alioto T."/>
            <person name="Alioto T."/>
            <person name="Gomez Garrido J."/>
        </authorList>
    </citation>
    <scope>NUCLEOTIDE SEQUENCE</scope>
</reference>
<evidence type="ECO:0000313" key="2">
    <source>
        <dbReference type="EMBL" id="CAH2293296.1"/>
    </source>
</evidence>
<dbReference type="SMART" id="SM00280">
    <property type="entry name" value="KAZAL"/>
    <property type="match status" value="1"/>
</dbReference>
<dbReference type="InterPro" id="IPR036058">
    <property type="entry name" value="Kazal_dom_sf"/>
</dbReference>
<dbReference type="CDD" id="cd00104">
    <property type="entry name" value="KAZAL_FS"/>
    <property type="match status" value="1"/>
</dbReference>
<dbReference type="InterPro" id="IPR002350">
    <property type="entry name" value="Kazal_dom"/>
</dbReference>
<dbReference type="Gene3D" id="3.30.60.30">
    <property type="match status" value="1"/>
</dbReference>
<dbReference type="Proteomes" id="UP001295444">
    <property type="component" value="Chromosome 05"/>
</dbReference>
<dbReference type="PANTHER" id="PTHR31635:SF196">
    <property type="entry name" value="REVERSE TRANSCRIPTASE DOMAIN-CONTAINING PROTEIN-RELATED"/>
    <property type="match status" value="1"/>
</dbReference>
<proteinExistence type="predicted"/>
<protein>
    <submittedName>
        <fullName evidence="2">C3 and PZP-like alpha-2-macroglobulin domain-containing 8</fullName>
    </submittedName>
</protein>
<dbReference type="SUPFAM" id="SSF100895">
    <property type="entry name" value="Kazal-type serine protease inhibitors"/>
    <property type="match status" value="1"/>
</dbReference>
<evidence type="ECO:0000313" key="3">
    <source>
        <dbReference type="Proteomes" id="UP001295444"/>
    </source>
</evidence>
<organism evidence="2 3">
    <name type="scientific">Pelobates cultripes</name>
    <name type="common">Western spadefoot toad</name>
    <dbReference type="NCBI Taxonomy" id="61616"/>
    <lineage>
        <taxon>Eukaryota</taxon>
        <taxon>Metazoa</taxon>
        <taxon>Chordata</taxon>
        <taxon>Craniata</taxon>
        <taxon>Vertebrata</taxon>
        <taxon>Euteleostomi</taxon>
        <taxon>Amphibia</taxon>
        <taxon>Batrachia</taxon>
        <taxon>Anura</taxon>
        <taxon>Pelobatoidea</taxon>
        <taxon>Pelobatidae</taxon>
        <taxon>Pelobates</taxon>
    </lineage>
</organism>
<gene>
    <name evidence="2" type="ORF">PECUL_23A041745</name>
</gene>